<dbReference type="EMBL" id="CP013244">
    <property type="protein sequence ID" value="ANP46868.1"/>
    <property type="molecule type" value="Genomic_DNA"/>
</dbReference>
<proteinExistence type="inferred from homology"/>
<dbReference type="Proteomes" id="UP000092498">
    <property type="component" value="Chromosome"/>
</dbReference>
<dbReference type="AlphaFoldDB" id="A0A1B1AJX3"/>
<dbReference type="RefSeq" id="WP_066772374.1">
    <property type="nucleotide sequence ID" value="NZ_CP013244.1"/>
</dbReference>
<evidence type="ECO:0000259" key="2">
    <source>
        <dbReference type="Pfam" id="PF03795"/>
    </source>
</evidence>
<feature type="domain" description="YCII-related" evidence="2">
    <location>
        <begin position="3"/>
        <end position="114"/>
    </location>
</feature>
<sequence length="116" mass="12693">MTQYLLLIYGQESTWAELTPDQISAEMGAYFAYTQDLQKAGAYVGANELHPVATAKTVSIETGKQKVVDGPFAETKETLGGYYLIETETLADALAWAARCPGAKFGRIEVRPVVMR</sequence>
<dbReference type="OrthoDB" id="9807535at2"/>
<evidence type="ECO:0000256" key="1">
    <source>
        <dbReference type="ARBA" id="ARBA00007689"/>
    </source>
</evidence>
<dbReference type="InterPro" id="IPR005545">
    <property type="entry name" value="YCII"/>
</dbReference>
<dbReference type="InterPro" id="IPR011008">
    <property type="entry name" value="Dimeric_a/b-barrel"/>
</dbReference>
<dbReference type="PANTHER" id="PTHR35174:SF3">
    <property type="entry name" value="BLL7171 PROTEIN"/>
    <property type="match status" value="1"/>
</dbReference>
<protein>
    <recommendedName>
        <fullName evidence="2">YCII-related domain-containing protein</fullName>
    </recommendedName>
</protein>
<dbReference type="KEGG" id="cbot:ATE48_13555"/>
<dbReference type="Pfam" id="PF03795">
    <property type="entry name" value="YCII"/>
    <property type="match status" value="1"/>
</dbReference>
<dbReference type="STRING" id="1759059.ATE48_13555"/>
<reference evidence="3 4" key="1">
    <citation type="submission" date="2015-11" db="EMBL/GenBank/DDBJ databases">
        <title>Whole-Genome Sequence of Candidatus Oderbacter manganicum from the National Park Lower Oder Valley, Germany.</title>
        <authorList>
            <person name="Braun B."/>
            <person name="Liere K."/>
            <person name="Szewzyk U."/>
        </authorList>
    </citation>
    <scope>NUCLEOTIDE SEQUENCE [LARGE SCALE GENOMIC DNA]</scope>
    <source>
        <strain evidence="3 4">OTSz_A_272</strain>
    </source>
</reference>
<keyword evidence="4" id="KW-1185">Reference proteome</keyword>
<name>A0A1B1AJX3_9PROT</name>
<evidence type="ECO:0000313" key="3">
    <source>
        <dbReference type="EMBL" id="ANP46868.1"/>
    </source>
</evidence>
<dbReference type="PANTHER" id="PTHR35174">
    <property type="entry name" value="BLL7171 PROTEIN-RELATED"/>
    <property type="match status" value="1"/>
</dbReference>
<organism evidence="3 4">
    <name type="scientific">Candidatus Viadribacter manganicus</name>
    <dbReference type="NCBI Taxonomy" id="1759059"/>
    <lineage>
        <taxon>Bacteria</taxon>
        <taxon>Pseudomonadati</taxon>
        <taxon>Pseudomonadota</taxon>
        <taxon>Alphaproteobacteria</taxon>
        <taxon>Hyphomonadales</taxon>
        <taxon>Hyphomonadaceae</taxon>
        <taxon>Candidatus Viadribacter</taxon>
    </lineage>
</organism>
<evidence type="ECO:0000313" key="4">
    <source>
        <dbReference type="Proteomes" id="UP000092498"/>
    </source>
</evidence>
<dbReference type="Gene3D" id="3.30.70.1060">
    <property type="entry name" value="Dimeric alpha+beta barrel"/>
    <property type="match status" value="1"/>
</dbReference>
<dbReference type="SUPFAM" id="SSF54909">
    <property type="entry name" value="Dimeric alpha+beta barrel"/>
    <property type="match status" value="1"/>
</dbReference>
<gene>
    <name evidence="3" type="ORF">ATE48_13555</name>
</gene>
<dbReference type="InParanoid" id="A0A1B1AJX3"/>
<accession>A0A1B1AJX3</accession>
<comment type="similarity">
    <text evidence="1">Belongs to the YciI family.</text>
</comment>